<accession>A0A0F9AHH2</accession>
<reference evidence="1" key="1">
    <citation type="journal article" date="2015" name="Nature">
        <title>Complex archaea that bridge the gap between prokaryotes and eukaryotes.</title>
        <authorList>
            <person name="Spang A."/>
            <person name="Saw J.H."/>
            <person name="Jorgensen S.L."/>
            <person name="Zaremba-Niedzwiedzka K."/>
            <person name="Martijn J."/>
            <person name="Lind A.E."/>
            <person name="van Eijk R."/>
            <person name="Schleper C."/>
            <person name="Guy L."/>
            <person name="Ettema T.J."/>
        </authorList>
    </citation>
    <scope>NUCLEOTIDE SEQUENCE</scope>
</reference>
<sequence length="87" mass="9892">MDSYKRLQQLLDSGKDFCEIEDILDAEFPLLAPGEHSLTAEVKQRIRALSRNDEAMALFCEWAPEESDPCLFRLNRALANLQPQPAT</sequence>
<evidence type="ECO:0000313" key="1">
    <source>
        <dbReference type="EMBL" id="KKL09039.1"/>
    </source>
</evidence>
<protein>
    <submittedName>
        <fullName evidence="1">Uncharacterized protein</fullName>
    </submittedName>
</protein>
<feature type="non-terminal residue" evidence="1">
    <location>
        <position position="1"/>
    </location>
</feature>
<comment type="caution">
    <text evidence="1">The sequence shown here is derived from an EMBL/GenBank/DDBJ whole genome shotgun (WGS) entry which is preliminary data.</text>
</comment>
<dbReference type="AlphaFoldDB" id="A0A0F9AHH2"/>
<organism evidence="1">
    <name type="scientific">marine sediment metagenome</name>
    <dbReference type="NCBI Taxonomy" id="412755"/>
    <lineage>
        <taxon>unclassified sequences</taxon>
        <taxon>metagenomes</taxon>
        <taxon>ecological metagenomes</taxon>
    </lineage>
</organism>
<dbReference type="EMBL" id="LAZR01042639">
    <property type="protein sequence ID" value="KKL09039.1"/>
    <property type="molecule type" value="Genomic_DNA"/>
</dbReference>
<proteinExistence type="predicted"/>
<name>A0A0F9AHH2_9ZZZZ</name>
<gene>
    <name evidence="1" type="ORF">LCGC14_2569830</name>
</gene>